<accession>A0A2H1FEM7</accession>
<dbReference type="AlphaFoldDB" id="A0A2H1FEM7"/>
<organism evidence="2 3">
    <name type="scientific">Candidatus Nitrosotalea okcheonensis</name>
    <dbReference type="NCBI Taxonomy" id="1903276"/>
    <lineage>
        <taxon>Archaea</taxon>
        <taxon>Nitrososphaerota</taxon>
        <taxon>Nitrososphaeria</taxon>
        <taxon>Nitrosotaleales</taxon>
        <taxon>Nitrosotaleaceae</taxon>
        <taxon>Nitrosotalea</taxon>
    </lineage>
</organism>
<gene>
    <name evidence="2" type="ORF">NCS_11025</name>
</gene>
<proteinExistence type="predicted"/>
<sequence>MKIRKTKESQSDIQSNKHRNKIILIAIISAIVASIAIISYQLDNITTSSIQYVDSIGCDSMEYSIFHIHAHLDIFANGQPITVPASIGIKDSTCLYWLHTHKSDGIIHIEAPKSRDFSLGEFLDIWKSTNTGLPSTNENPIIYVNGHIVTTSLKDTLLNAHDEIVLVYGNPPSHIPQFYQFPEGL</sequence>
<protein>
    <submittedName>
        <fullName evidence="2">Uncharacterized protein</fullName>
    </submittedName>
</protein>
<keyword evidence="1" id="KW-0472">Membrane</keyword>
<evidence type="ECO:0000313" key="3">
    <source>
        <dbReference type="Proteomes" id="UP000230607"/>
    </source>
</evidence>
<dbReference type="OrthoDB" id="11685at2157"/>
<dbReference type="RefSeq" id="WP_157927227.1">
    <property type="nucleotide sequence ID" value="NZ_LT841358.1"/>
</dbReference>
<evidence type="ECO:0000256" key="1">
    <source>
        <dbReference type="SAM" id="Phobius"/>
    </source>
</evidence>
<keyword evidence="1" id="KW-0812">Transmembrane</keyword>
<dbReference type="EMBL" id="LT841358">
    <property type="protein sequence ID" value="SMH71218.1"/>
    <property type="molecule type" value="Genomic_DNA"/>
</dbReference>
<name>A0A2H1FEM7_9ARCH</name>
<feature type="transmembrane region" description="Helical" evidence="1">
    <location>
        <begin position="21"/>
        <end position="42"/>
    </location>
</feature>
<dbReference type="Proteomes" id="UP000230607">
    <property type="component" value="Chromosome 1"/>
</dbReference>
<keyword evidence="3" id="KW-1185">Reference proteome</keyword>
<reference evidence="3" key="1">
    <citation type="submission" date="2017-03" db="EMBL/GenBank/DDBJ databases">
        <authorList>
            <person name="Herbold C."/>
        </authorList>
    </citation>
    <scope>NUCLEOTIDE SEQUENCE [LARGE SCALE GENOMIC DNA]</scope>
</reference>
<keyword evidence="1" id="KW-1133">Transmembrane helix</keyword>
<evidence type="ECO:0000313" key="2">
    <source>
        <dbReference type="EMBL" id="SMH71218.1"/>
    </source>
</evidence>